<evidence type="ECO:0000256" key="4">
    <source>
        <dbReference type="ARBA" id="ARBA00022741"/>
    </source>
</evidence>
<dbReference type="Gene3D" id="3.40.1110.10">
    <property type="entry name" value="Calcium-transporting ATPase, cytoplasmic domain N"/>
    <property type="match status" value="1"/>
</dbReference>
<dbReference type="GO" id="GO:0030007">
    <property type="term" value="P:intracellular potassium ion homeostasis"/>
    <property type="evidence" value="ECO:0007669"/>
    <property type="project" value="TreeGrafter"/>
</dbReference>
<evidence type="ECO:0000256" key="9">
    <source>
        <dbReference type="ARBA" id="ARBA00023136"/>
    </source>
</evidence>
<dbReference type="Pfam" id="PF00122">
    <property type="entry name" value="E1-E2_ATPase"/>
    <property type="match status" value="1"/>
</dbReference>
<keyword evidence="4" id="KW-0547">Nucleotide-binding</keyword>
<feature type="region of interest" description="Disordered" evidence="11">
    <location>
        <begin position="112"/>
        <end position="173"/>
    </location>
</feature>
<dbReference type="PANTHER" id="PTHR43294:SF20">
    <property type="entry name" value="P-TYPE ATPASE"/>
    <property type="match status" value="1"/>
</dbReference>
<dbReference type="Gene3D" id="2.70.150.10">
    <property type="entry name" value="Calcium-transporting ATPase, cytoplasmic transduction domain A"/>
    <property type="match status" value="1"/>
</dbReference>
<dbReference type="FunFam" id="3.40.50.1000:FF:000028">
    <property type="entry name" value="Calcium-transporting P-type ATPase, putative"/>
    <property type="match status" value="1"/>
</dbReference>
<evidence type="ECO:0000256" key="7">
    <source>
        <dbReference type="ARBA" id="ARBA00022967"/>
    </source>
</evidence>
<evidence type="ECO:0000256" key="1">
    <source>
        <dbReference type="ARBA" id="ARBA00004127"/>
    </source>
</evidence>
<comment type="similarity">
    <text evidence="10">Belongs to the cation transport ATPase (P-type) (TC 3.A.3) family.</text>
</comment>
<dbReference type="Gene3D" id="1.20.1110.10">
    <property type="entry name" value="Calcium-transporting ATPase, transmembrane domain"/>
    <property type="match status" value="1"/>
</dbReference>
<evidence type="ECO:0000256" key="10">
    <source>
        <dbReference type="ARBA" id="ARBA00038148"/>
    </source>
</evidence>
<feature type="transmembrane region" description="Helical" evidence="12">
    <location>
        <begin position="1182"/>
        <end position="1201"/>
    </location>
</feature>
<feature type="transmembrane region" description="Helical" evidence="12">
    <location>
        <begin position="1134"/>
        <end position="1156"/>
    </location>
</feature>
<dbReference type="OrthoDB" id="116380at2759"/>
<evidence type="ECO:0000256" key="12">
    <source>
        <dbReference type="SAM" id="Phobius"/>
    </source>
</evidence>
<reference evidence="14 15" key="1">
    <citation type="journal article" date="2018" name="MBio">
        <title>Comparative Genomics Reveals the Core Gene Toolbox for the Fungus-Insect Symbiosis.</title>
        <authorList>
            <person name="Wang Y."/>
            <person name="Stata M."/>
            <person name="Wang W."/>
            <person name="Stajich J.E."/>
            <person name="White M.M."/>
            <person name="Moncalvo J.M."/>
        </authorList>
    </citation>
    <scope>NUCLEOTIDE SEQUENCE [LARGE SCALE GENOMIC DNA]</scope>
    <source>
        <strain evidence="14 15">SC-DP-2</strain>
    </source>
</reference>
<proteinExistence type="inferred from homology"/>
<dbReference type="InterPro" id="IPR018303">
    <property type="entry name" value="ATPase_P-typ_P_site"/>
</dbReference>
<dbReference type="Gene3D" id="3.40.50.1000">
    <property type="entry name" value="HAD superfamily/HAD-like"/>
    <property type="match status" value="1"/>
</dbReference>
<dbReference type="Pfam" id="PF00690">
    <property type="entry name" value="Cation_ATPase_N"/>
    <property type="match status" value="1"/>
</dbReference>
<dbReference type="InterPro" id="IPR023214">
    <property type="entry name" value="HAD_sf"/>
</dbReference>
<dbReference type="GO" id="GO:0005524">
    <property type="term" value="F:ATP binding"/>
    <property type="evidence" value="ECO:0007669"/>
    <property type="project" value="UniProtKB-KW"/>
</dbReference>
<dbReference type="GO" id="GO:0006883">
    <property type="term" value="P:intracellular sodium ion homeostasis"/>
    <property type="evidence" value="ECO:0007669"/>
    <property type="project" value="TreeGrafter"/>
</dbReference>
<evidence type="ECO:0000256" key="5">
    <source>
        <dbReference type="ARBA" id="ARBA00022840"/>
    </source>
</evidence>
<comment type="caution">
    <text evidence="14">The sequence shown here is derived from an EMBL/GenBank/DDBJ whole genome shotgun (WGS) entry which is preliminary data.</text>
</comment>
<dbReference type="NCBIfam" id="TIGR01494">
    <property type="entry name" value="ATPase_P-type"/>
    <property type="match status" value="2"/>
</dbReference>
<feature type="compositionally biased region" description="Polar residues" evidence="11">
    <location>
        <begin position="1368"/>
        <end position="1377"/>
    </location>
</feature>
<dbReference type="InterPro" id="IPR050510">
    <property type="entry name" value="Cation_transp_ATPase_P-type"/>
</dbReference>
<feature type="compositionally biased region" description="Polar residues" evidence="11">
    <location>
        <begin position="1401"/>
        <end position="1426"/>
    </location>
</feature>
<keyword evidence="8 12" id="KW-1133">Transmembrane helix</keyword>
<evidence type="ECO:0000256" key="8">
    <source>
        <dbReference type="ARBA" id="ARBA00022989"/>
    </source>
</evidence>
<dbReference type="Pfam" id="PF13246">
    <property type="entry name" value="Cation_ATPase"/>
    <property type="match status" value="1"/>
</dbReference>
<dbReference type="SFLD" id="SFLDG00002">
    <property type="entry name" value="C1.7:_P-type_atpase_like"/>
    <property type="match status" value="1"/>
</dbReference>
<keyword evidence="5" id="KW-0067">ATP-binding</keyword>
<feature type="compositionally biased region" description="Polar residues" evidence="11">
    <location>
        <begin position="120"/>
        <end position="132"/>
    </location>
</feature>
<dbReference type="PROSITE" id="PS00154">
    <property type="entry name" value="ATPASE_E1_E2"/>
    <property type="match status" value="1"/>
</dbReference>
<evidence type="ECO:0000256" key="2">
    <source>
        <dbReference type="ARBA" id="ARBA00022553"/>
    </source>
</evidence>
<dbReference type="PRINTS" id="PR00121">
    <property type="entry name" value="NAKATPASE"/>
</dbReference>
<feature type="transmembrane region" description="Helical" evidence="12">
    <location>
        <begin position="1316"/>
        <end position="1340"/>
    </location>
</feature>
<dbReference type="InterPro" id="IPR004014">
    <property type="entry name" value="ATPase_P-typ_cation-transptr_N"/>
</dbReference>
<dbReference type="InterPro" id="IPR008250">
    <property type="entry name" value="ATPase_P-typ_transduc_dom_A_sf"/>
</dbReference>
<feature type="domain" description="Cation-transporting P-type ATPase N-terminal" evidence="13">
    <location>
        <begin position="344"/>
        <end position="419"/>
    </location>
</feature>
<evidence type="ECO:0000313" key="14">
    <source>
        <dbReference type="EMBL" id="PVV02993.1"/>
    </source>
</evidence>
<feature type="transmembrane region" description="Helical" evidence="12">
    <location>
        <begin position="587"/>
        <end position="609"/>
    </location>
</feature>
<dbReference type="InterPro" id="IPR001757">
    <property type="entry name" value="P_typ_ATPase"/>
</dbReference>
<feature type="transmembrane region" description="Helical" evidence="12">
    <location>
        <begin position="1107"/>
        <end position="1128"/>
    </location>
</feature>
<evidence type="ECO:0000313" key="15">
    <source>
        <dbReference type="Proteomes" id="UP000245609"/>
    </source>
</evidence>
<feature type="compositionally biased region" description="Low complexity" evidence="11">
    <location>
        <begin position="135"/>
        <end position="165"/>
    </location>
</feature>
<dbReference type="InterPro" id="IPR023299">
    <property type="entry name" value="ATPase_P-typ_cyto_dom_N"/>
</dbReference>
<dbReference type="Proteomes" id="UP000245609">
    <property type="component" value="Unassembled WGS sequence"/>
</dbReference>
<feature type="transmembrane region" description="Helical" evidence="12">
    <location>
        <begin position="423"/>
        <end position="442"/>
    </location>
</feature>
<feature type="compositionally biased region" description="Polar residues" evidence="11">
    <location>
        <begin position="1384"/>
        <end position="1394"/>
    </location>
</feature>
<dbReference type="InterPro" id="IPR006068">
    <property type="entry name" value="ATPase_P-typ_cation-transptr_C"/>
</dbReference>
<protein>
    <recommendedName>
        <fullName evidence="13">Cation-transporting P-type ATPase N-terminal domain-containing protein</fullName>
    </recommendedName>
</protein>
<evidence type="ECO:0000256" key="3">
    <source>
        <dbReference type="ARBA" id="ARBA00022692"/>
    </source>
</evidence>
<evidence type="ECO:0000256" key="11">
    <source>
        <dbReference type="SAM" id="MobiDB-lite"/>
    </source>
</evidence>
<dbReference type="GO" id="GO:0016887">
    <property type="term" value="F:ATP hydrolysis activity"/>
    <property type="evidence" value="ECO:0007669"/>
    <property type="project" value="InterPro"/>
</dbReference>
<keyword evidence="9 12" id="KW-0472">Membrane</keyword>
<keyword evidence="3 12" id="KW-0812">Transmembrane</keyword>
<dbReference type="InterPro" id="IPR023298">
    <property type="entry name" value="ATPase_P-typ_TM_dom_sf"/>
</dbReference>
<dbReference type="FunFam" id="2.70.150.10:FF:000160">
    <property type="entry name" value="Sarcoplasmic/endoplasmic reticulum calcium ATPase 1"/>
    <property type="match status" value="1"/>
</dbReference>
<dbReference type="GO" id="GO:1902600">
    <property type="term" value="P:proton transmembrane transport"/>
    <property type="evidence" value="ECO:0007669"/>
    <property type="project" value="TreeGrafter"/>
</dbReference>
<comment type="subcellular location">
    <subcellularLocation>
        <location evidence="1">Endomembrane system</location>
        <topology evidence="1">Multi-pass membrane protein</topology>
    </subcellularLocation>
</comment>
<feature type="transmembrane region" description="Helical" evidence="12">
    <location>
        <begin position="1286"/>
        <end position="1304"/>
    </location>
</feature>
<dbReference type="Pfam" id="PF00689">
    <property type="entry name" value="Cation_ATPase_C"/>
    <property type="match status" value="1"/>
</dbReference>
<keyword evidence="2" id="KW-0597">Phosphoprotein</keyword>
<evidence type="ECO:0000259" key="13">
    <source>
        <dbReference type="SMART" id="SM00831"/>
    </source>
</evidence>
<accession>A0A2T9ZEG8</accession>
<dbReference type="InterPro" id="IPR059000">
    <property type="entry name" value="ATPase_P-type_domA"/>
</dbReference>
<keyword evidence="7" id="KW-1278">Translocase</keyword>
<dbReference type="SUPFAM" id="SSF56784">
    <property type="entry name" value="HAD-like"/>
    <property type="match status" value="1"/>
</dbReference>
<dbReference type="SFLD" id="SFLDS00003">
    <property type="entry name" value="Haloacid_Dehalogenase"/>
    <property type="match status" value="1"/>
</dbReference>
<dbReference type="SMART" id="SM00831">
    <property type="entry name" value="Cation_ATPase_N"/>
    <property type="match status" value="1"/>
</dbReference>
<evidence type="ECO:0000256" key="6">
    <source>
        <dbReference type="ARBA" id="ARBA00022842"/>
    </source>
</evidence>
<dbReference type="EMBL" id="MBFS01000291">
    <property type="protein sequence ID" value="PVV02993.1"/>
    <property type="molecule type" value="Genomic_DNA"/>
</dbReference>
<dbReference type="GO" id="GO:0036376">
    <property type="term" value="P:sodium ion export across plasma membrane"/>
    <property type="evidence" value="ECO:0007669"/>
    <property type="project" value="TreeGrafter"/>
</dbReference>
<sequence length="1497" mass="164247">MKKTTSFNAETKNHDLTTNPLSSVSPRDQDIGSSAAGTEAEAEHFDGFVQKRVSEEYMQFISAFPDGKESVEQQIDMYIIDIFSGLKLLSLIKSANIAAKVHILRDKYLFKKKKKHRPKNNGSQNSAASSHRPSTESTHSNSSSSESSDSGDSSSESSSSDSENGIQQSKLNTSNTPILSETLQNLQYVLDFRIKKGRISSLDISLMRRLCDALLLAMQNESGTFPRKKLSQYSNTAFIIFGGFIEEVKEFRQAVSEKDIPTLRAALLFDKRDDSDSGKDAVVVMMRLVLFCLSDGLTWRDLVQPGKQSGMEGYVEKKMKILDDEKRSLHIVEEKRELYPPPALYSDRNIPKLVTMFNVNINTGLSDESEIQKRSQFYGKNELPKPKKKSVYKIIFEQLTDFMILLLLTAVVATAIAKEYKSAVVLFAVIVLNSIIGTYEEIKASNALDSLKSFTVNSAKVLRKGTISEIESQYLVPGDIVELEEGDSIPADLRLVDTSRLSVIETILTGESVPVLKNTEAIKTRSTKLSLGDCTGNCFMGTLVAKGRGRGIVVRIGSSTEIGKISKAINSDETNRKTPLQKKLKKLGIWLVLIAILLCAFIVVAGVAWGHRFGPMFVSGLALAVSVIPEGLVAVTTVTMALAVRRAAKKNAIVKRLMSVEVLGSITCICSDKTGTLTEGKMGVSEIVLPGLEKFVTQNATNLDPSVGGLLKPGSENFSVANESDKNHFLSASDISLVLLRCLKACILCNNSRVFQKDGEWVRLGDPTEYALLSIALKSGVTMDTLNSNSVSSNEKSASLPKRLLENPFDSERKLMSVVVDSDFNGNSLDVYTKGAPEQVLKISTMKLSNNGTIEKMTNNDLRIISDECTRMAQRGLRVLGLGFKIVDSDEYKNLIDSTTIKKGEYSNENSESMAKKSADLQEQYATQRMSWVESDLVFVGLAGLTDPPRQGVKEAISNCQSAGIKVTMITGDHLVTAGAIAEQLGIINTKVPEMSRSISGMDLDLLSDEALAMLNPFPTVFARVSPDHKLRIVKTLQKMGHIVAMTGDGVNDAPAVRQADIGVAMGIGGTEVTKDASDMVLVDDNFSTIVVAIEEGRKVFDNILKFILYLLSCNTAEIILFLMASVINAELPMSTIMVLWANIIADVPPAMSVGLEPQEKGIMKRPPRNPKSGVLSKRTTVLLMAQATFMALVSFLYYLIALLTPFGTKLYSGLTSEQISGQPNLILKNNNQVNLDNPVLSLQLEVARSFASITLIVLQLNQAFLSRSVTRSVFKTGILSNKIMVYAVSLSFALLVMGMYVPPIAKWLSLVPLSIYAWLMVLVSVVVQIAFVDLFKILLKRYFVMSESKRFADTKTKPPRDTTPSTLLSFNTGFSNKNRDSLQGKTGALSSPQYLDKGAGNNNEKTGFNNPDMQVQPSSNEGTRTNTEKIEENVESYPSTSENDGIENISPDDLERGQVKNAMFDDAVLSNPGLTAMETDRAYYEKNKIYHWRSDL</sequence>
<dbReference type="SUPFAM" id="SSF81653">
    <property type="entry name" value="Calcium ATPase, transduction domain A"/>
    <property type="match status" value="1"/>
</dbReference>
<dbReference type="InterPro" id="IPR044492">
    <property type="entry name" value="P_typ_ATPase_HD_dom"/>
</dbReference>
<dbReference type="STRING" id="133381.A0A2T9ZEG8"/>
<dbReference type="SUPFAM" id="SSF81665">
    <property type="entry name" value="Calcium ATPase, transmembrane domain M"/>
    <property type="match status" value="1"/>
</dbReference>
<feature type="region of interest" description="Disordered" evidence="11">
    <location>
        <begin position="1"/>
        <end position="39"/>
    </location>
</feature>
<dbReference type="GO" id="GO:0005886">
    <property type="term" value="C:plasma membrane"/>
    <property type="evidence" value="ECO:0007669"/>
    <property type="project" value="TreeGrafter"/>
</dbReference>
<organism evidence="14 15">
    <name type="scientific">Smittium megazygosporum</name>
    <dbReference type="NCBI Taxonomy" id="133381"/>
    <lineage>
        <taxon>Eukaryota</taxon>
        <taxon>Fungi</taxon>
        <taxon>Fungi incertae sedis</taxon>
        <taxon>Zoopagomycota</taxon>
        <taxon>Kickxellomycotina</taxon>
        <taxon>Harpellomycetes</taxon>
        <taxon>Harpellales</taxon>
        <taxon>Legeriomycetaceae</taxon>
        <taxon>Smittium</taxon>
    </lineage>
</organism>
<dbReference type="InterPro" id="IPR036412">
    <property type="entry name" value="HAD-like_sf"/>
</dbReference>
<dbReference type="PRINTS" id="PR00119">
    <property type="entry name" value="CATATPASE"/>
</dbReference>
<feature type="compositionally biased region" description="Polar residues" evidence="11">
    <location>
        <begin position="1"/>
        <end position="26"/>
    </location>
</feature>
<dbReference type="GO" id="GO:0005391">
    <property type="term" value="F:P-type sodium:potassium-exchanging transporter activity"/>
    <property type="evidence" value="ECO:0007669"/>
    <property type="project" value="TreeGrafter"/>
</dbReference>
<keyword evidence="15" id="KW-1185">Reference proteome</keyword>
<dbReference type="PANTHER" id="PTHR43294">
    <property type="entry name" value="SODIUM/POTASSIUM-TRANSPORTING ATPASE SUBUNIT ALPHA"/>
    <property type="match status" value="1"/>
</dbReference>
<name>A0A2T9ZEG8_9FUNG</name>
<feature type="region of interest" description="Disordered" evidence="11">
    <location>
        <begin position="1354"/>
        <end position="1453"/>
    </location>
</feature>
<dbReference type="GO" id="GO:0012505">
    <property type="term" value="C:endomembrane system"/>
    <property type="evidence" value="ECO:0007669"/>
    <property type="project" value="UniProtKB-SubCell"/>
</dbReference>
<dbReference type="SFLD" id="SFLDF00027">
    <property type="entry name" value="p-type_atpase"/>
    <property type="match status" value="1"/>
</dbReference>
<feature type="transmembrane region" description="Helical" evidence="12">
    <location>
        <begin position="394"/>
        <end position="417"/>
    </location>
</feature>
<dbReference type="GO" id="GO:1990573">
    <property type="term" value="P:potassium ion import across plasma membrane"/>
    <property type="evidence" value="ECO:0007669"/>
    <property type="project" value="TreeGrafter"/>
</dbReference>
<keyword evidence="6" id="KW-0460">Magnesium</keyword>
<dbReference type="SUPFAM" id="SSF81660">
    <property type="entry name" value="Metal cation-transporting ATPase, ATP-binding domain N"/>
    <property type="match status" value="1"/>
</dbReference>
<feature type="transmembrane region" description="Helical" evidence="12">
    <location>
        <begin position="621"/>
        <end position="644"/>
    </location>
</feature>
<gene>
    <name evidence="14" type="ORF">BB560_002543</name>
</gene>